<feature type="active site" description="Nucleophile" evidence="4">
    <location>
        <position position="92"/>
    </location>
</feature>
<organism evidence="6 7">
    <name type="scientific">Trematosphaeria pertusa</name>
    <dbReference type="NCBI Taxonomy" id="390896"/>
    <lineage>
        <taxon>Eukaryota</taxon>
        <taxon>Fungi</taxon>
        <taxon>Dikarya</taxon>
        <taxon>Ascomycota</taxon>
        <taxon>Pezizomycotina</taxon>
        <taxon>Dothideomycetes</taxon>
        <taxon>Pleosporomycetidae</taxon>
        <taxon>Pleosporales</taxon>
        <taxon>Massarineae</taxon>
        <taxon>Trematosphaeriaceae</taxon>
        <taxon>Trematosphaeria</taxon>
    </lineage>
</organism>
<dbReference type="GO" id="GO:0016042">
    <property type="term" value="P:lipid catabolic process"/>
    <property type="evidence" value="ECO:0007669"/>
    <property type="project" value="UniProtKB-UniRule"/>
</dbReference>
<dbReference type="PROSITE" id="PS51635">
    <property type="entry name" value="PNPLA"/>
    <property type="match status" value="1"/>
</dbReference>
<name>A0A6A6IAJ6_9PLEO</name>
<dbReference type="CDD" id="cd07216">
    <property type="entry name" value="Pat17_PNPLA8_PNPLA9_like3"/>
    <property type="match status" value="1"/>
</dbReference>
<dbReference type="Pfam" id="PF01734">
    <property type="entry name" value="Patatin"/>
    <property type="match status" value="1"/>
</dbReference>
<dbReference type="EMBL" id="ML987197">
    <property type="protein sequence ID" value="KAF2247426.1"/>
    <property type="molecule type" value="Genomic_DNA"/>
</dbReference>
<dbReference type="InterPro" id="IPR016035">
    <property type="entry name" value="Acyl_Trfase/lysoPLipase"/>
</dbReference>
<dbReference type="Gene3D" id="3.40.1090.10">
    <property type="entry name" value="Cytosolic phospholipase A2 catalytic domain"/>
    <property type="match status" value="1"/>
</dbReference>
<dbReference type="GO" id="GO:0016020">
    <property type="term" value="C:membrane"/>
    <property type="evidence" value="ECO:0007669"/>
    <property type="project" value="TreeGrafter"/>
</dbReference>
<feature type="short sequence motif" description="GXGXXG" evidence="4">
    <location>
        <begin position="48"/>
        <end position="53"/>
    </location>
</feature>
<dbReference type="GO" id="GO:0019369">
    <property type="term" value="P:arachidonate metabolic process"/>
    <property type="evidence" value="ECO:0007669"/>
    <property type="project" value="TreeGrafter"/>
</dbReference>
<dbReference type="GeneID" id="54586847"/>
<sequence length="580" mass="64752">MAAVQNMAQSTSTLIASQQSSTTLIPSQQPGDGHTLDNTGYCLLSLDGGGVRGLSTLYILQSIMKRLNFMREEAGLRPRKPCEIFDLIGGTSTGGLIAIMLGHLEMSVEECIAAYTKLMRHIFEKKKNRSFVSKMGRVKARFSAEALAEAISTVIKDRGRSVNEKFENGTKPRCRVFVCTKFQKTNTITRLRNYRVPVGSDNHPTILEAALATSAAPTYFSEASIEGSKFVDGAIGANNPAVQVEEEAADLWCEETGQVQPLVKCFISVGTGHPGIRSVSDKGLKHFLETLQKEATETEHTNQQFMGRWRDHEAKGRCFRLNVDHGLADVRLAEFEEEGLIKDATSAYLERRATIVMVSKCVDNLRLKEYEPTAEFNRRLREDLHARGDPPPYQSVARATPSEIAELIDLGNRHLKVAPDRITQNDLLKARQYFSQALLYRRNDPTTSPKQVARLCQKLMETSLSLSMKARDPVQRKECADQAREYGETALDNVLQGGDACMVAQVQFLLACVSVWKVYLAARGAGVEPRSHPGRQGVEMLMGERLEELKRFPRLDMEVYEAQAGKYLGYLNKPRRLGWE</sequence>
<evidence type="ECO:0000259" key="5">
    <source>
        <dbReference type="PROSITE" id="PS51635"/>
    </source>
</evidence>
<dbReference type="GO" id="GO:0046486">
    <property type="term" value="P:glycerolipid metabolic process"/>
    <property type="evidence" value="ECO:0007669"/>
    <property type="project" value="UniProtKB-ARBA"/>
</dbReference>
<feature type="short sequence motif" description="GXSXG" evidence="4">
    <location>
        <begin position="90"/>
        <end position="94"/>
    </location>
</feature>
<feature type="short sequence motif" description="DGA/G" evidence="4">
    <location>
        <begin position="232"/>
        <end position="234"/>
    </location>
</feature>
<keyword evidence="1 4" id="KW-0378">Hydrolase</keyword>
<reference evidence="6" key="1">
    <citation type="journal article" date="2020" name="Stud. Mycol.">
        <title>101 Dothideomycetes genomes: a test case for predicting lifestyles and emergence of pathogens.</title>
        <authorList>
            <person name="Haridas S."/>
            <person name="Albert R."/>
            <person name="Binder M."/>
            <person name="Bloem J."/>
            <person name="Labutti K."/>
            <person name="Salamov A."/>
            <person name="Andreopoulos B."/>
            <person name="Baker S."/>
            <person name="Barry K."/>
            <person name="Bills G."/>
            <person name="Bluhm B."/>
            <person name="Cannon C."/>
            <person name="Castanera R."/>
            <person name="Culley D."/>
            <person name="Daum C."/>
            <person name="Ezra D."/>
            <person name="Gonzalez J."/>
            <person name="Henrissat B."/>
            <person name="Kuo A."/>
            <person name="Liang C."/>
            <person name="Lipzen A."/>
            <person name="Lutzoni F."/>
            <person name="Magnuson J."/>
            <person name="Mondo S."/>
            <person name="Nolan M."/>
            <person name="Ohm R."/>
            <person name="Pangilinan J."/>
            <person name="Park H.-J."/>
            <person name="Ramirez L."/>
            <person name="Alfaro M."/>
            <person name="Sun H."/>
            <person name="Tritt A."/>
            <person name="Yoshinaga Y."/>
            <person name="Zwiers L.-H."/>
            <person name="Turgeon B."/>
            <person name="Goodwin S."/>
            <person name="Spatafora J."/>
            <person name="Crous P."/>
            <person name="Grigoriev I."/>
        </authorList>
    </citation>
    <scope>NUCLEOTIDE SEQUENCE</scope>
    <source>
        <strain evidence="6">CBS 122368</strain>
    </source>
</reference>
<dbReference type="SUPFAM" id="SSF52151">
    <property type="entry name" value="FabD/lysophospholipase-like"/>
    <property type="match status" value="1"/>
</dbReference>
<evidence type="ECO:0000313" key="7">
    <source>
        <dbReference type="Proteomes" id="UP000800094"/>
    </source>
</evidence>
<protein>
    <submittedName>
        <fullName evidence="6">FabD/lysophospholipase-like protein</fullName>
    </submittedName>
</protein>
<evidence type="ECO:0000256" key="1">
    <source>
        <dbReference type="ARBA" id="ARBA00022801"/>
    </source>
</evidence>
<proteinExistence type="predicted"/>
<dbReference type="GO" id="GO:0047499">
    <property type="term" value="F:calcium-independent phospholipase A2 activity"/>
    <property type="evidence" value="ECO:0007669"/>
    <property type="project" value="TreeGrafter"/>
</dbReference>
<evidence type="ECO:0000256" key="4">
    <source>
        <dbReference type="PROSITE-ProRule" id="PRU01161"/>
    </source>
</evidence>
<dbReference type="AlphaFoldDB" id="A0A6A6IAJ6"/>
<keyword evidence="3 4" id="KW-0443">Lipid metabolism</keyword>
<dbReference type="PANTHER" id="PTHR24185">
    <property type="entry name" value="CALCIUM-INDEPENDENT PHOSPHOLIPASE A2-GAMMA"/>
    <property type="match status" value="1"/>
</dbReference>
<keyword evidence="2 4" id="KW-0442">Lipid degradation</keyword>
<dbReference type="Proteomes" id="UP000800094">
    <property type="component" value="Unassembled WGS sequence"/>
</dbReference>
<dbReference type="InterPro" id="IPR002641">
    <property type="entry name" value="PNPLA_dom"/>
</dbReference>
<evidence type="ECO:0000256" key="2">
    <source>
        <dbReference type="ARBA" id="ARBA00022963"/>
    </source>
</evidence>
<feature type="active site" description="Proton acceptor" evidence="4">
    <location>
        <position position="232"/>
    </location>
</feature>
<keyword evidence="7" id="KW-1185">Reference proteome</keyword>
<dbReference type="OrthoDB" id="1658288at2759"/>
<accession>A0A6A6IAJ6</accession>
<gene>
    <name evidence="6" type="ORF">BU26DRAFT_566405</name>
</gene>
<dbReference type="RefSeq" id="XP_033682430.1">
    <property type="nucleotide sequence ID" value="XM_033833517.1"/>
</dbReference>
<evidence type="ECO:0000313" key="6">
    <source>
        <dbReference type="EMBL" id="KAF2247426.1"/>
    </source>
</evidence>
<evidence type="ECO:0000256" key="3">
    <source>
        <dbReference type="ARBA" id="ARBA00023098"/>
    </source>
</evidence>
<dbReference type="PANTHER" id="PTHR24185:SF1">
    <property type="entry name" value="CALCIUM-INDEPENDENT PHOSPHOLIPASE A2-GAMMA"/>
    <property type="match status" value="1"/>
</dbReference>
<feature type="domain" description="PNPLA" evidence="5">
    <location>
        <begin position="44"/>
        <end position="245"/>
    </location>
</feature>